<evidence type="ECO:0000256" key="7">
    <source>
        <dbReference type="ARBA" id="ARBA00022989"/>
    </source>
</evidence>
<evidence type="ECO:0000256" key="13">
    <source>
        <dbReference type="SAM" id="Phobius"/>
    </source>
</evidence>
<gene>
    <name evidence="14" type="ORF">FC43_GL000386</name>
</gene>
<reference evidence="14 15" key="1">
    <citation type="journal article" date="2015" name="Genome Announc.">
        <title>Expanding the biotechnology potential of lactobacilli through comparative genomics of 213 strains and associated genera.</title>
        <authorList>
            <person name="Sun Z."/>
            <person name="Harris H.M."/>
            <person name="McCann A."/>
            <person name="Guo C."/>
            <person name="Argimon S."/>
            <person name="Zhang W."/>
            <person name="Yang X."/>
            <person name="Jeffery I.B."/>
            <person name="Cooney J.C."/>
            <person name="Kagawa T.F."/>
            <person name="Liu W."/>
            <person name="Song Y."/>
            <person name="Salvetti E."/>
            <person name="Wrobel A."/>
            <person name="Rasinkangas P."/>
            <person name="Parkhill J."/>
            <person name="Rea M.C."/>
            <person name="O'Sullivan O."/>
            <person name="Ritari J."/>
            <person name="Douillard F.P."/>
            <person name="Paul Ross R."/>
            <person name="Yang R."/>
            <person name="Briner A.E."/>
            <person name="Felis G.E."/>
            <person name="de Vos W.M."/>
            <person name="Barrangou R."/>
            <person name="Klaenhammer T.R."/>
            <person name="Caufield P.W."/>
            <person name="Cui Y."/>
            <person name="Zhang H."/>
            <person name="O'Toole P.W."/>
        </authorList>
    </citation>
    <scope>NUCLEOTIDE SEQUENCE [LARGE SCALE GENOMIC DNA]</scope>
    <source>
        <strain evidence="14 15">DSM 15946</strain>
    </source>
</reference>
<evidence type="ECO:0000256" key="11">
    <source>
        <dbReference type="ARBA" id="ARBA00031149"/>
    </source>
</evidence>
<dbReference type="Gene3D" id="1.10.3470.10">
    <property type="entry name" value="ABC transporter involved in vitamin B12 uptake, BtuC"/>
    <property type="match status" value="1"/>
</dbReference>
<evidence type="ECO:0000256" key="6">
    <source>
        <dbReference type="ARBA" id="ARBA00022692"/>
    </source>
</evidence>
<evidence type="ECO:0000256" key="9">
    <source>
        <dbReference type="ARBA" id="ARBA00023136"/>
    </source>
</evidence>
<feature type="transmembrane region" description="Helical" evidence="13">
    <location>
        <begin position="282"/>
        <end position="301"/>
    </location>
</feature>
<feature type="transmembrane region" description="Helical" evidence="13">
    <location>
        <begin position="252"/>
        <end position="270"/>
    </location>
</feature>
<keyword evidence="4" id="KW-0813">Transport</keyword>
<dbReference type="GO" id="GO:0005886">
    <property type="term" value="C:plasma membrane"/>
    <property type="evidence" value="ECO:0007669"/>
    <property type="project" value="UniProtKB-SubCell"/>
</dbReference>
<evidence type="ECO:0000313" key="14">
    <source>
        <dbReference type="EMBL" id="KRL88442.1"/>
    </source>
</evidence>
<evidence type="ECO:0000256" key="4">
    <source>
        <dbReference type="ARBA" id="ARBA00022448"/>
    </source>
</evidence>
<dbReference type="RefSeq" id="WP_019206364.1">
    <property type="nucleotide sequence ID" value="NZ_AZFK01000077.1"/>
</dbReference>
<keyword evidence="5" id="KW-1003">Cell membrane</keyword>
<protein>
    <recommendedName>
        <fullName evidence="3">Probable heme-iron transport system permease protein IsdF</fullName>
    </recommendedName>
    <alternativeName>
        <fullName evidence="12">Iron-regulated surface determinant protein F</fullName>
    </alternativeName>
    <alternativeName>
        <fullName evidence="11">Staphylococcal iron-regulated protein G</fullName>
    </alternativeName>
</protein>
<comment type="caution">
    <text evidence="14">The sequence shown here is derived from an EMBL/GenBank/DDBJ whole genome shotgun (WGS) entry which is preliminary data.</text>
</comment>
<dbReference type="GeneID" id="82934107"/>
<evidence type="ECO:0000313" key="15">
    <source>
        <dbReference type="Proteomes" id="UP000050816"/>
    </source>
</evidence>
<evidence type="ECO:0000256" key="10">
    <source>
        <dbReference type="ARBA" id="ARBA00025320"/>
    </source>
</evidence>
<organism evidence="14 15">
    <name type="scientific">Limosilactobacillus ingluviei DSM 15946</name>
    <dbReference type="NCBI Taxonomy" id="1423760"/>
    <lineage>
        <taxon>Bacteria</taxon>
        <taxon>Bacillati</taxon>
        <taxon>Bacillota</taxon>
        <taxon>Bacilli</taxon>
        <taxon>Lactobacillales</taxon>
        <taxon>Lactobacillaceae</taxon>
        <taxon>Limosilactobacillus</taxon>
    </lineage>
</organism>
<feature type="transmembrane region" description="Helical" evidence="13">
    <location>
        <begin position="80"/>
        <end position="101"/>
    </location>
</feature>
<comment type="subcellular location">
    <subcellularLocation>
        <location evidence="1">Cell membrane</location>
        <topology evidence="1">Multi-pass membrane protein</topology>
    </subcellularLocation>
</comment>
<accession>A0A0R1UB58</accession>
<dbReference type="PANTHER" id="PTHR30472">
    <property type="entry name" value="FERRIC ENTEROBACTIN TRANSPORT SYSTEM PERMEASE PROTEIN"/>
    <property type="match status" value="1"/>
</dbReference>
<evidence type="ECO:0000256" key="12">
    <source>
        <dbReference type="ARBA" id="ARBA00031465"/>
    </source>
</evidence>
<dbReference type="GO" id="GO:0022857">
    <property type="term" value="F:transmembrane transporter activity"/>
    <property type="evidence" value="ECO:0007669"/>
    <property type="project" value="InterPro"/>
</dbReference>
<feature type="transmembrane region" description="Helical" evidence="13">
    <location>
        <begin position="215"/>
        <end position="240"/>
    </location>
</feature>
<comment type="similarity">
    <text evidence="2">Belongs to the binding-protein-dependent transport system permease family. FecCD subfamily.</text>
</comment>
<keyword evidence="9 13" id="KW-0472">Membrane</keyword>
<proteinExistence type="inferred from homology"/>
<keyword evidence="7 13" id="KW-1133">Transmembrane helix</keyword>
<keyword evidence="8" id="KW-0408">Iron</keyword>
<feature type="transmembrane region" description="Helical" evidence="13">
    <location>
        <begin position="131"/>
        <end position="151"/>
    </location>
</feature>
<feature type="transmembrane region" description="Helical" evidence="13">
    <location>
        <begin position="50"/>
        <end position="68"/>
    </location>
</feature>
<keyword evidence="6 13" id="KW-0812">Transmembrane</keyword>
<evidence type="ECO:0000256" key="1">
    <source>
        <dbReference type="ARBA" id="ARBA00004651"/>
    </source>
</evidence>
<feature type="transmembrane region" description="Helical" evidence="13">
    <location>
        <begin position="171"/>
        <end position="194"/>
    </location>
</feature>
<dbReference type="AlphaFoldDB" id="A0A0R1UB58"/>
<dbReference type="CDD" id="cd06550">
    <property type="entry name" value="TM_ABC_iron-siderophores_like"/>
    <property type="match status" value="1"/>
</dbReference>
<evidence type="ECO:0000256" key="8">
    <source>
        <dbReference type="ARBA" id="ARBA00023004"/>
    </source>
</evidence>
<dbReference type="SUPFAM" id="SSF81345">
    <property type="entry name" value="ABC transporter involved in vitamin B12 uptake, BtuC"/>
    <property type="match status" value="1"/>
</dbReference>
<dbReference type="PATRIC" id="fig|1423760.3.peg.405"/>
<feature type="transmembrane region" description="Helical" evidence="13">
    <location>
        <begin position="107"/>
        <end position="124"/>
    </location>
</feature>
<dbReference type="GO" id="GO:0033214">
    <property type="term" value="P:siderophore-iron import into cell"/>
    <property type="evidence" value="ECO:0007669"/>
    <property type="project" value="TreeGrafter"/>
</dbReference>
<name>A0A0R1UB58_9LACO</name>
<evidence type="ECO:0000256" key="3">
    <source>
        <dbReference type="ARBA" id="ARBA00018524"/>
    </source>
</evidence>
<dbReference type="InterPro" id="IPR000522">
    <property type="entry name" value="ABC_transptr_permease_BtuC"/>
</dbReference>
<dbReference type="EMBL" id="AZFK01000077">
    <property type="protein sequence ID" value="KRL88442.1"/>
    <property type="molecule type" value="Genomic_DNA"/>
</dbReference>
<dbReference type="PANTHER" id="PTHR30472:SF21">
    <property type="entry name" value="HEME-IRON TRANSPORT SYSTEM PERMEASE PROTEIN ISDF-RELATED"/>
    <property type="match status" value="1"/>
</dbReference>
<evidence type="ECO:0000256" key="5">
    <source>
        <dbReference type="ARBA" id="ARBA00022475"/>
    </source>
</evidence>
<comment type="function">
    <text evidence="10">Part of the binding-protein-dependent transport system for heme-iron. Responsible for the translocation of the substrate across the membrane.</text>
</comment>
<dbReference type="Proteomes" id="UP000050816">
    <property type="component" value="Unassembled WGS sequence"/>
</dbReference>
<dbReference type="Pfam" id="PF01032">
    <property type="entry name" value="FecCD"/>
    <property type="match status" value="1"/>
</dbReference>
<dbReference type="InterPro" id="IPR037294">
    <property type="entry name" value="ABC_BtuC-like"/>
</dbReference>
<sequence length="308" mass="32493">MKKTTLTYLFLTGLLVVTSGIALTNGASHFSLLALSPTAQNTLFNIRLPRILAALLAGATVAVSGALFQAALRNPIADPGIMGVASGAHLFALLGGLVIPGLFFNRVLWALAGGWLAFELLVRFQPKMDPYRLILVGVAINAMFSGFTALIPTMPGQSSLSLATVTWTQTTLLAILGLGGLIIAVLLAPWGNYLKVSDAQLVSLGQSPQRLRRGLLLTAVFLAATTTACVGVLAFIGIIVPHLGRQLVGRDYNRLLPFTMLAGGWLLLFFDTLGRLVIQPSELPATALLAIFGGPCLIWILKGGTTHA</sequence>
<evidence type="ECO:0000256" key="2">
    <source>
        <dbReference type="ARBA" id="ARBA00007935"/>
    </source>
</evidence>